<reference evidence="1 2" key="1">
    <citation type="journal article" date="2014" name="Nat. Genet.">
        <title>Genome and transcriptome of the porcine whipworm Trichuris suis.</title>
        <authorList>
            <person name="Jex A.R."/>
            <person name="Nejsum P."/>
            <person name="Schwarz E.M."/>
            <person name="Hu L."/>
            <person name="Young N.D."/>
            <person name="Hall R.S."/>
            <person name="Korhonen P.K."/>
            <person name="Liao S."/>
            <person name="Thamsborg S."/>
            <person name="Xia J."/>
            <person name="Xu P."/>
            <person name="Wang S."/>
            <person name="Scheerlinck J.P."/>
            <person name="Hofmann A."/>
            <person name="Sternberg P.W."/>
            <person name="Wang J."/>
            <person name="Gasser R.B."/>
        </authorList>
    </citation>
    <scope>NUCLEOTIDE SEQUENCE [LARGE SCALE GENOMIC DNA]</scope>
    <source>
        <strain evidence="1">DCEP-RM93M</strain>
    </source>
</reference>
<dbReference type="Proteomes" id="UP000030764">
    <property type="component" value="Unassembled WGS sequence"/>
</dbReference>
<evidence type="ECO:0000313" key="1">
    <source>
        <dbReference type="EMBL" id="KFD45690.1"/>
    </source>
</evidence>
<protein>
    <submittedName>
        <fullName evidence="1">Uncharacterized protein</fullName>
    </submittedName>
</protein>
<keyword evidence="2" id="KW-1185">Reference proteome</keyword>
<accession>A0A085LL44</accession>
<sequence length="64" mass="7148">MYDTGPVRLTTVAGRHFELVPVIWPKVVWPTGHMADCHLADWSFGRRVVWPTGRLADTSLSLSG</sequence>
<gene>
    <name evidence="1" type="ORF">M513_13430</name>
</gene>
<name>A0A085LL44_9BILA</name>
<dbReference type="AlphaFoldDB" id="A0A085LL44"/>
<proteinExistence type="predicted"/>
<dbReference type="EMBL" id="KL363439">
    <property type="protein sequence ID" value="KFD45690.1"/>
    <property type="molecule type" value="Genomic_DNA"/>
</dbReference>
<organism evidence="1 2">
    <name type="scientific">Trichuris suis</name>
    <name type="common">pig whipworm</name>
    <dbReference type="NCBI Taxonomy" id="68888"/>
    <lineage>
        <taxon>Eukaryota</taxon>
        <taxon>Metazoa</taxon>
        <taxon>Ecdysozoa</taxon>
        <taxon>Nematoda</taxon>
        <taxon>Enoplea</taxon>
        <taxon>Dorylaimia</taxon>
        <taxon>Trichinellida</taxon>
        <taxon>Trichuridae</taxon>
        <taxon>Trichuris</taxon>
    </lineage>
</organism>
<evidence type="ECO:0000313" key="2">
    <source>
        <dbReference type="Proteomes" id="UP000030764"/>
    </source>
</evidence>